<comment type="caution">
    <text evidence="3">The sequence shown here is derived from an EMBL/GenBank/DDBJ whole genome shotgun (WGS) entry which is preliminary data.</text>
</comment>
<dbReference type="PANTHER" id="PTHR31528">
    <property type="entry name" value="4-AMINO-5-HYDROXYMETHYL-2-METHYLPYRIMIDINE PHOSPHATE SYNTHASE THI11-RELATED"/>
    <property type="match status" value="1"/>
</dbReference>
<gene>
    <name evidence="3" type="ORF">EV191_11723</name>
</gene>
<evidence type="ECO:0000259" key="2">
    <source>
        <dbReference type="Pfam" id="PF09084"/>
    </source>
</evidence>
<dbReference type="GO" id="GO:0009228">
    <property type="term" value="P:thiamine biosynthetic process"/>
    <property type="evidence" value="ECO:0007669"/>
    <property type="project" value="InterPro"/>
</dbReference>
<name>A0A4R2Q8C1_9PSEU</name>
<protein>
    <submittedName>
        <fullName evidence="3">NitT/TauT family transport system substrate-binding protein</fullName>
    </submittedName>
</protein>
<evidence type="ECO:0000313" key="3">
    <source>
        <dbReference type="EMBL" id="TCP45057.1"/>
    </source>
</evidence>
<dbReference type="Pfam" id="PF09084">
    <property type="entry name" value="NMT1"/>
    <property type="match status" value="1"/>
</dbReference>
<dbReference type="PROSITE" id="PS51257">
    <property type="entry name" value="PROKAR_LIPOPROTEIN"/>
    <property type="match status" value="1"/>
</dbReference>
<feature type="chain" id="PRO_5038465540" evidence="1">
    <location>
        <begin position="25"/>
        <end position="365"/>
    </location>
</feature>
<dbReference type="EMBL" id="SLXQ01000017">
    <property type="protein sequence ID" value="TCP45057.1"/>
    <property type="molecule type" value="Genomic_DNA"/>
</dbReference>
<dbReference type="PANTHER" id="PTHR31528:SF3">
    <property type="entry name" value="THIAMINE BIOSYNTHESIS PROTEIN HI_0357-RELATED"/>
    <property type="match status" value="1"/>
</dbReference>
<keyword evidence="4" id="KW-1185">Reference proteome</keyword>
<dbReference type="InterPro" id="IPR027939">
    <property type="entry name" value="NMT1/THI5"/>
</dbReference>
<feature type="signal peptide" evidence="1">
    <location>
        <begin position="1"/>
        <end position="24"/>
    </location>
</feature>
<feature type="domain" description="SsuA/THI5-like" evidence="2">
    <location>
        <begin position="60"/>
        <end position="262"/>
    </location>
</feature>
<organism evidence="3 4">
    <name type="scientific">Tamaricihabitans halophyticus</name>
    <dbReference type="NCBI Taxonomy" id="1262583"/>
    <lineage>
        <taxon>Bacteria</taxon>
        <taxon>Bacillati</taxon>
        <taxon>Actinomycetota</taxon>
        <taxon>Actinomycetes</taxon>
        <taxon>Pseudonocardiales</taxon>
        <taxon>Pseudonocardiaceae</taxon>
        <taxon>Tamaricihabitans</taxon>
    </lineage>
</organism>
<dbReference type="SUPFAM" id="SSF53850">
    <property type="entry name" value="Periplasmic binding protein-like II"/>
    <property type="match status" value="1"/>
</dbReference>
<accession>A0A4R2Q8C1</accession>
<evidence type="ECO:0000313" key="4">
    <source>
        <dbReference type="Proteomes" id="UP000294911"/>
    </source>
</evidence>
<dbReference type="AlphaFoldDB" id="A0A4R2Q8C1"/>
<proteinExistence type="predicted"/>
<dbReference type="Proteomes" id="UP000294911">
    <property type="component" value="Unassembled WGS sequence"/>
</dbReference>
<dbReference type="Gene3D" id="3.40.190.10">
    <property type="entry name" value="Periplasmic binding protein-like II"/>
    <property type="match status" value="2"/>
</dbReference>
<dbReference type="InterPro" id="IPR015168">
    <property type="entry name" value="SsuA/THI5"/>
</dbReference>
<keyword evidence="1" id="KW-0732">Signal</keyword>
<sequence length="365" mass="38698">MTISTARRRLVGIGTAALTMFTVAACGTGGDSAAGGQIFAVPDKSLTATTASYTSVPLRAGYFDDEELDVTIQPVDTALSAVQSVATGQSFMTYASVNAVVSAAGQDDGLAVVGFTNGNIFRIVVPEGSPIKTVEDLRGRTVGSSTLASISNLYAKGVLTEAGLDPESDVEYLPVGYGAQAAEAMRGKEIDAYAGYDGPNVVIGDLLGSELRELETPLNELTGTSALVVRKESIENEPDRVVGMARAFFKSMVFAKENPETAIQMHWAEFPQSKPAAADEDAARKQAVEILTRRLDVTGGPGADGEYGVQDDDAMQHTVDELARYGMVDESIELRNSGLVDYGLAERYNDFDPEAVKREAANWRG</sequence>
<dbReference type="RefSeq" id="WP_132880179.1">
    <property type="nucleotide sequence ID" value="NZ_SLXQ01000017.1"/>
</dbReference>
<evidence type="ECO:0000256" key="1">
    <source>
        <dbReference type="SAM" id="SignalP"/>
    </source>
</evidence>
<reference evidence="3 4" key="1">
    <citation type="submission" date="2019-03" db="EMBL/GenBank/DDBJ databases">
        <title>Genomic Encyclopedia of Type Strains, Phase IV (KMG-IV): sequencing the most valuable type-strain genomes for metagenomic binning, comparative biology and taxonomic classification.</title>
        <authorList>
            <person name="Goeker M."/>
        </authorList>
    </citation>
    <scope>NUCLEOTIDE SEQUENCE [LARGE SCALE GENOMIC DNA]</scope>
    <source>
        <strain evidence="3 4">DSM 45765</strain>
    </source>
</reference>
<dbReference type="OrthoDB" id="174578at2"/>